<gene>
    <name evidence="3" type="primary">LOC130507378</name>
</gene>
<proteinExistence type="predicted"/>
<dbReference type="AlphaFoldDB" id="A0A9W3D2U3"/>
<dbReference type="GeneID" id="130507378"/>
<evidence type="ECO:0000313" key="2">
    <source>
        <dbReference type="Proteomes" id="UP000504610"/>
    </source>
</evidence>
<sequence>MTEADPQVMRDPPDSEPPRNKRSRTDQVDRPSRSSSSSSRGGTVGWTFSHSKPGSLAGAINRAQFKFEDAVHNAPSAEELAQVTELVKANKTELNQTRALILDLQAEVKRLGSKKIGELDAARKIAEYQVKELISTSQNSQKNKEAEVRLAVRRGKKEVAEAYNKILVIVKEKFSKKKDEVDLLVHAQEIQANTELLKDILDGEIKSTQDEYDNLVALMPEAVAAYEKAQVSDFSIGKLPLPQLSESSAPVETASGGNDKEMEEVPEEEDPAGKGAEKSSDDKEV</sequence>
<dbReference type="Pfam" id="PF07794">
    <property type="entry name" value="DUF1633"/>
    <property type="match status" value="1"/>
</dbReference>
<evidence type="ECO:0000313" key="3">
    <source>
        <dbReference type="RefSeq" id="XP_056858076.1"/>
    </source>
</evidence>
<name>A0A9W3D2U3_RAPSA</name>
<organism evidence="2 3">
    <name type="scientific">Raphanus sativus</name>
    <name type="common">Radish</name>
    <name type="synonym">Raphanus raphanistrum var. sativus</name>
    <dbReference type="NCBI Taxonomy" id="3726"/>
    <lineage>
        <taxon>Eukaryota</taxon>
        <taxon>Viridiplantae</taxon>
        <taxon>Streptophyta</taxon>
        <taxon>Embryophyta</taxon>
        <taxon>Tracheophyta</taxon>
        <taxon>Spermatophyta</taxon>
        <taxon>Magnoliopsida</taxon>
        <taxon>eudicotyledons</taxon>
        <taxon>Gunneridae</taxon>
        <taxon>Pentapetalae</taxon>
        <taxon>rosids</taxon>
        <taxon>malvids</taxon>
        <taxon>Brassicales</taxon>
        <taxon>Brassicaceae</taxon>
        <taxon>Brassiceae</taxon>
        <taxon>Raphanus</taxon>
    </lineage>
</organism>
<evidence type="ECO:0000256" key="1">
    <source>
        <dbReference type="SAM" id="MobiDB-lite"/>
    </source>
</evidence>
<feature type="region of interest" description="Disordered" evidence="1">
    <location>
        <begin position="1"/>
        <end position="53"/>
    </location>
</feature>
<reference evidence="3" key="1">
    <citation type="submission" date="2025-08" db="UniProtKB">
        <authorList>
            <consortium name="RefSeq"/>
        </authorList>
    </citation>
    <scope>IDENTIFICATION</scope>
    <source>
        <tissue evidence="3">Leaf</tissue>
    </source>
</reference>
<feature type="compositionally biased region" description="Basic and acidic residues" evidence="1">
    <location>
        <begin position="271"/>
        <end position="285"/>
    </location>
</feature>
<feature type="compositionally biased region" description="Acidic residues" evidence="1">
    <location>
        <begin position="261"/>
        <end position="270"/>
    </location>
</feature>
<protein>
    <submittedName>
        <fullName evidence="3">Uncharacterized protein LOC130507378</fullName>
    </submittedName>
</protein>
<dbReference type="Proteomes" id="UP000504610">
    <property type="component" value="Unplaced"/>
</dbReference>
<dbReference type="RefSeq" id="XP_056858076.1">
    <property type="nucleotide sequence ID" value="XM_057002096.1"/>
</dbReference>
<dbReference type="InterPro" id="IPR012436">
    <property type="entry name" value="DUF1633"/>
</dbReference>
<keyword evidence="2" id="KW-1185">Reference proteome</keyword>
<feature type="compositionally biased region" description="Basic and acidic residues" evidence="1">
    <location>
        <begin position="11"/>
        <end position="32"/>
    </location>
</feature>
<dbReference type="OrthoDB" id="1135818at2759"/>
<feature type="region of interest" description="Disordered" evidence="1">
    <location>
        <begin position="240"/>
        <end position="285"/>
    </location>
</feature>
<accession>A0A9W3D2U3</accession>
<dbReference type="KEGG" id="rsz:130507378"/>